<dbReference type="InterPro" id="IPR001005">
    <property type="entry name" value="SANT/Myb"/>
</dbReference>
<dbReference type="PANTHER" id="PTHR45614">
    <property type="entry name" value="MYB PROTEIN-RELATED"/>
    <property type="match status" value="1"/>
</dbReference>
<sequence length="1226" mass="134915">MGKESRRRRGRTSPGRSATPVENVSDPPSPYNPLLLYAALHGAMRQQLIDLIRAACPGGSGINAHLLGSIYGFDHGAAAVAWKNPVIILDDAALRSQGTIFNFSHAVNNTPKLVAQLSSDLAADRTIYLDPTPAQREVECTGISLTTSALLASCGGSLPTNVLGTCFATGSRVAVEARRRNSVTGELETLHVHPLVGSLVNRSYSLIPGDLFDNQHRQRLVEVLVEGSRNGRYVAISITISGHTFTLSAGPGGFELIDSLPNPSFTGHQSSGFRLRTTSLDALERALLANVAFRLNLRGESDIHARIVHNTFVATVFEGGDPDSAISPEQALQEIHRNIDNPPSLVPDRATVIPPQVPVSTVAQMDIDSPESSAVRCAPDTQLSQGPSQEVRSHNHGQSKGAATMGANPLLFSEGEGPAGLNTYDPNGKDPPIDWETGNYNATNKLIQECIEDLRAEIVRAGITKYLDGEEINFTFLRLVWHLRPDYEGPIAMLLFNYQTYEEARSLGDRHSWGARHTVSGDLISHTPRLTEMLLSPELFAGTIRGDIHVGPMPSYDPRCGTNEEPDTAKMAAYKKKKGAAYRPNQGVVTPRQQKILLRLTFAKLIRRVLEKCKGRIKLVVPKSALGEFLKGMGHSNVAEFHLEFPGVLAGVPPHTCVLYNKQFAANANFNTNCRNAQREWTKVRIAFSGNPNYPPCDLTSMMEDTDSEQYKAREAVQLEACALGGKNCANEYHRIGAKNEEDRTEEEADKYRSMRDRRVLGGTNFAIKYERLRALGDKRSPEEEEMFTKKLKGKVRGGEATRGVETKSGVAWSAEEDDLLKTLVSKMQSNSMTWVDMTKYFTGKNENILKHRWNFIRPDRSKKAWTKEEDAHLLDFASVPENKRGAKIKWEDCAKSLIGRTNIDCSQRYNGTLKKRKSDNEESEQTNSEGVGKADTQRVISKRDRSYTAESSKRQKSTGTTPPSLKVGQRVEGQFDGVWFPGTVTVVCDENDGCTMIQIEYDDGDSETTSFPNSNIRLVEEESLKVGQRVEGQFDGVWFPGTVTVVGDGAGENDGCTMIQIEYDDEDSETTPFPNGRIRLVYALDEGREVAEEVEETLAIENQTTSSSAKSPAKSSTKSVPTKKCSAKECSDDAYKSEPAACASSAAPTSPDLAGKRVKVRYYDAKPRFYAGRITEAIHPNDDWNARLINAWLGGEGNGRSLVRIKFDGGDEEIMPYPDKDIVED</sequence>
<dbReference type="PROSITE" id="PS50090">
    <property type="entry name" value="MYB_LIKE"/>
    <property type="match status" value="2"/>
</dbReference>
<dbReference type="CDD" id="cd00167">
    <property type="entry name" value="SANT"/>
    <property type="match status" value="1"/>
</dbReference>
<feature type="region of interest" description="Disordered" evidence="1">
    <location>
        <begin position="1"/>
        <end position="27"/>
    </location>
</feature>
<dbReference type="Proteomes" id="UP000266841">
    <property type="component" value="Unassembled WGS sequence"/>
</dbReference>
<dbReference type="GO" id="GO:0000981">
    <property type="term" value="F:DNA-binding transcription factor activity, RNA polymerase II-specific"/>
    <property type="evidence" value="ECO:0007669"/>
    <property type="project" value="TreeGrafter"/>
</dbReference>
<feature type="domain" description="Myb-like" evidence="2">
    <location>
        <begin position="813"/>
        <end position="855"/>
    </location>
</feature>
<dbReference type="Pfam" id="PF13921">
    <property type="entry name" value="Myb_DNA-bind_6"/>
    <property type="match status" value="1"/>
</dbReference>
<feature type="compositionally biased region" description="Basic and acidic residues" evidence="1">
    <location>
        <begin position="942"/>
        <end position="954"/>
    </location>
</feature>
<dbReference type="Gene3D" id="2.30.30.140">
    <property type="match status" value="1"/>
</dbReference>
<dbReference type="SMART" id="SM00333">
    <property type="entry name" value="TUDOR"/>
    <property type="match status" value="1"/>
</dbReference>
<name>K0R5M0_THAOC</name>
<dbReference type="GO" id="GO:0000978">
    <property type="term" value="F:RNA polymerase II cis-regulatory region sequence-specific DNA binding"/>
    <property type="evidence" value="ECO:0007669"/>
    <property type="project" value="TreeGrafter"/>
</dbReference>
<dbReference type="InterPro" id="IPR009057">
    <property type="entry name" value="Homeodomain-like_sf"/>
</dbReference>
<feature type="region of interest" description="Disordered" evidence="1">
    <location>
        <begin position="914"/>
        <end position="969"/>
    </location>
</feature>
<feature type="domain" description="Myb-like" evidence="2">
    <location>
        <begin position="858"/>
        <end position="914"/>
    </location>
</feature>
<dbReference type="Gene3D" id="1.10.10.60">
    <property type="entry name" value="Homeodomain-like"/>
    <property type="match status" value="2"/>
</dbReference>
<dbReference type="InterPro" id="IPR050560">
    <property type="entry name" value="MYB_TF"/>
</dbReference>
<dbReference type="SUPFAM" id="SSF46689">
    <property type="entry name" value="Homeodomain-like"/>
    <property type="match status" value="2"/>
</dbReference>
<evidence type="ECO:0000313" key="4">
    <source>
        <dbReference type="Proteomes" id="UP000266841"/>
    </source>
</evidence>
<proteinExistence type="predicted"/>
<keyword evidence="4" id="KW-1185">Reference proteome</keyword>
<evidence type="ECO:0000313" key="3">
    <source>
        <dbReference type="EMBL" id="EJK47134.1"/>
    </source>
</evidence>
<reference evidence="3 4" key="1">
    <citation type="journal article" date="2012" name="Genome Biol.">
        <title>Genome and low-iron response of an oceanic diatom adapted to chronic iron limitation.</title>
        <authorList>
            <person name="Lommer M."/>
            <person name="Specht M."/>
            <person name="Roy A.S."/>
            <person name="Kraemer L."/>
            <person name="Andreson R."/>
            <person name="Gutowska M.A."/>
            <person name="Wolf J."/>
            <person name="Bergner S.V."/>
            <person name="Schilhabel M.B."/>
            <person name="Klostermeier U.C."/>
            <person name="Beiko R.G."/>
            <person name="Rosenstiel P."/>
            <person name="Hippler M."/>
            <person name="Laroche J."/>
        </authorList>
    </citation>
    <scope>NUCLEOTIDE SEQUENCE [LARGE SCALE GENOMIC DNA]</scope>
    <source>
        <strain evidence="3 4">CCMP1005</strain>
    </source>
</reference>
<evidence type="ECO:0000259" key="2">
    <source>
        <dbReference type="PROSITE" id="PS50090"/>
    </source>
</evidence>
<dbReference type="OrthoDB" id="2143914at2759"/>
<dbReference type="EMBL" id="AGNL01047313">
    <property type="protein sequence ID" value="EJK47134.1"/>
    <property type="molecule type" value="Genomic_DNA"/>
</dbReference>
<dbReference type="GO" id="GO:0005634">
    <property type="term" value="C:nucleus"/>
    <property type="evidence" value="ECO:0007669"/>
    <property type="project" value="TreeGrafter"/>
</dbReference>
<feature type="region of interest" description="Disordered" evidence="1">
    <location>
        <begin position="1101"/>
        <end position="1124"/>
    </location>
</feature>
<gene>
    <name evidence="3" type="ORF">THAOC_34170</name>
</gene>
<protein>
    <recommendedName>
        <fullName evidence="2">Myb-like domain-containing protein</fullName>
    </recommendedName>
</protein>
<accession>K0R5M0</accession>
<feature type="compositionally biased region" description="Polar residues" evidence="1">
    <location>
        <begin position="381"/>
        <end position="390"/>
    </location>
</feature>
<feature type="region of interest" description="Disordered" evidence="1">
    <location>
        <begin position="369"/>
        <end position="405"/>
    </location>
</feature>
<feature type="compositionally biased region" description="Basic residues" evidence="1">
    <location>
        <begin position="1"/>
        <end position="11"/>
    </location>
</feature>
<organism evidence="3 4">
    <name type="scientific">Thalassiosira oceanica</name>
    <name type="common">Marine diatom</name>
    <dbReference type="NCBI Taxonomy" id="159749"/>
    <lineage>
        <taxon>Eukaryota</taxon>
        <taxon>Sar</taxon>
        <taxon>Stramenopiles</taxon>
        <taxon>Ochrophyta</taxon>
        <taxon>Bacillariophyta</taxon>
        <taxon>Coscinodiscophyceae</taxon>
        <taxon>Thalassiosirophycidae</taxon>
        <taxon>Thalassiosirales</taxon>
        <taxon>Thalassiosiraceae</taxon>
        <taxon>Thalassiosira</taxon>
    </lineage>
</organism>
<evidence type="ECO:0000256" key="1">
    <source>
        <dbReference type="SAM" id="MobiDB-lite"/>
    </source>
</evidence>
<dbReference type="InterPro" id="IPR002999">
    <property type="entry name" value="Tudor"/>
</dbReference>
<comment type="caution">
    <text evidence="3">The sequence shown here is derived from an EMBL/GenBank/DDBJ whole genome shotgun (WGS) entry which is preliminary data.</text>
</comment>
<dbReference type="SMART" id="SM00717">
    <property type="entry name" value="SANT"/>
    <property type="match status" value="2"/>
</dbReference>
<dbReference type="AlphaFoldDB" id="K0R5M0"/>